<name>A0A562Q175_9BURK</name>
<evidence type="ECO:0000313" key="10">
    <source>
        <dbReference type="Proteomes" id="UP000437862"/>
    </source>
</evidence>
<evidence type="ECO:0000313" key="8">
    <source>
        <dbReference type="EMBL" id="TWI50417.1"/>
    </source>
</evidence>
<dbReference type="Pfam" id="PF04542">
    <property type="entry name" value="Sigma70_r2"/>
    <property type="match status" value="1"/>
</dbReference>
<reference evidence="8" key="2">
    <citation type="submission" date="2019-07" db="EMBL/GenBank/DDBJ databases">
        <authorList>
            <person name="Whitman W."/>
            <person name="Huntemann M."/>
            <person name="Clum A."/>
            <person name="Pillay M."/>
            <person name="Palaniappan K."/>
            <person name="Varghese N."/>
            <person name="Mikhailova N."/>
            <person name="Stamatis D."/>
            <person name="Reddy T."/>
            <person name="Daum C."/>
            <person name="Shapiro N."/>
            <person name="Ivanova N."/>
            <person name="Kyrpides N."/>
            <person name="Woyke T."/>
        </authorList>
    </citation>
    <scope>NUCLEOTIDE SEQUENCE</scope>
    <source>
        <strain evidence="8">CGMCC 1.10685</strain>
    </source>
</reference>
<dbReference type="InterPro" id="IPR036388">
    <property type="entry name" value="WH-like_DNA-bd_sf"/>
</dbReference>
<dbReference type="EMBL" id="CP046904">
    <property type="protein sequence ID" value="QGZ38072.1"/>
    <property type="molecule type" value="Genomic_DNA"/>
</dbReference>
<dbReference type="InterPro" id="IPR013249">
    <property type="entry name" value="RNA_pol_sigma70_r4_t2"/>
</dbReference>
<dbReference type="AlphaFoldDB" id="A0A562Q175"/>
<evidence type="ECO:0000313" key="7">
    <source>
        <dbReference type="EMBL" id="QGZ38072.1"/>
    </source>
</evidence>
<proteinExistence type="inferred from homology"/>
<organism evidence="8 9">
    <name type="scientific">Pseudoduganella flava</name>
    <dbReference type="NCBI Taxonomy" id="871742"/>
    <lineage>
        <taxon>Bacteria</taxon>
        <taxon>Pseudomonadati</taxon>
        <taxon>Pseudomonadota</taxon>
        <taxon>Betaproteobacteria</taxon>
        <taxon>Burkholderiales</taxon>
        <taxon>Oxalobacteraceae</taxon>
        <taxon>Telluria group</taxon>
        <taxon>Pseudoduganella</taxon>
    </lineage>
</organism>
<dbReference type="OrthoDB" id="192021at2"/>
<evidence type="ECO:0000256" key="2">
    <source>
        <dbReference type="ARBA" id="ARBA00023015"/>
    </source>
</evidence>
<dbReference type="Pfam" id="PF08281">
    <property type="entry name" value="Sigma70_r4_2"/>
    <property type="match status" value="1"/>
</dbReference>
<sequence>MNGPLDPALVAWVSAHVIPYEAELRARLRRLCAGDAEVDDLVQDVYCRILKLESVAHVLEPKAFLMQIAKNILVDRFRRDAVVQIDAVASLDELDVADPGPSPERVALARAELKWVLGLVANLPERCRDVFSARKIDGLSQLETARRLNLTENVVEKEMMRGLKLVAEMVARVGISVGTDHGTDPAPRPATRRNV</sequence>
<keyword evidence="10" id="KW-1185">Reference proteome</keyword>
<dbReference type="InterPro" id="IPR013325">
    <property type="entry name" value="RNA_pol_sigma_r2"/>
</dbReference>
<keyword evidence="3" id="KW-0731">Sigma factor</keyword>
<dbReference type="PANTHER" id="PTHR43133:SF63">
    <property type="entry name" value="RNA POLYMERASE SIGMA FACTOR FECI-RELATED"/>
    <property type="match status" value="1"/>
</dbReference>
<dbReference type="PANTHER" id="PTHR43133">
    <property type="entry name" value="RNA POLYMERASE ECF-TYPE SIGMA FACTO"/>
    <property type="match status" value="1"/>
</dbReference>
<dbReference type="GO" id="GO:0006352">
    <property type="term" value="P:DNA-templated transcription initiation"/>
    <property type="evidence" value="ECO:0007669"/>
    <property type="project" value="InterPro"/>
</dbReference>
<dbReference type="InterPro" id="IPR007627">
    <property type="entry name" value="RNA_pol_sigma70_r2"/>
</dbReference>
<dbReference type="NCBIfam" id="TIGR02937">
    <property type="entry name" value="sigma70-ECF"/>
    <property type="match status" value="1"/>
</dbReference>
<keyword evidence="4" id="KW-0804">Transcription</keyword>
<dbReference type="SUPFAM" id="SSF88659">
    <property type="entry name" value="Sigma3 and sigma4 domains of RNA polymerase sigma factors"/>
    <property type="match status" value="1"/>
</dbReference>
<dbReference type="RefSeq" id="WP_145874018.1">
    <property type="nucleotide sequence ID" value="NZ_CP046904.1"/>
</dbReference>
<dbReference type="InterPro" id="IPR014284">
    <property type="entry name" value="RNA_pol_sigma-70_dom"/>
</dbReference>
<dbReference type="Gene3D" id="1.10.10.10">
    <property type="entry name" value="Winged helix-like DNA-binding domain superfamily/Winged helix DNA-binding domain"/>
    <property type="match status" value="1"/>
</dbReference>
<evidence type="ECO:0000313" key="9">
    <source>
        <dbReference type="Proteomes" id="UP000315112"/>
    </source>
</evidence>
<dbReference type="GO" id="GO:0003677">
    <property type="term" value="F:DNA binding"/>
    <property type="evidence" value="ECO:0007669"/>
    <property type="project" value="InterPro"/>
</dbReference>
<comment type="similarity">
    <text evidence="1">Belongs to the sigma-70 factor family. ECF subfamily.</text>
</comment>
<gene>
    <name evidence="7" type="ORF">GO485_02755</name>
    <name evidence="8" type="ORF">IP92_01646</name>
</gene>
<dbReference type="Proteomes" id="UP000437862">
    <property type="component" value="Chromosome"/>
</dbReference>
<accession>A0A562Q175</accession>
<dbReference type="EMBL" id="VLKW01000002">
    <property type="protein sequence ID" value="TWI50417.1"/>
    <property type="molecule type" value="Genomic_DNA"/>
</dbReference>
<dbReference type="InterPro" id="IPR039425">
    <property type="entry name" value="RNA_pol_sigma-70-like"/>
</dbReference>
<dbReference type="GO" id="GO:0016987">
    <property type="term" value="F:sigma factor activity"/>
    <property type="evidence" value="ECO:0007669"/>
    <property type="project" value="UniProtKB-KW"/>
</dbReference>
<evidence type="ECO:0000256" key="1">
    <source>
        <dbReference type="ARBA" id="ARBA00010641"/>
    </source>
</evidence>
<evidence type="ECO:0000256" key="3">
    <source>
        <dbReference type="ARBA" id="ARBA00023082"/>
    </source>
</evidence>
<evidence type="ECO:0000256" key="4">
    <source>
        <dbReference type="ARBA" id="ARBA00023163"/>
    </source>
</evidence>
<reference evidence="8 9" key="1">
    <citation type="journal article" date="2015" name="Stand. Genomic Sci.">
        <title>Genomic Encyclopedia of Bacterial and Archaeal Type Strains, Phase III: the genomes of soil and plant-associated and newly described type strains.</title>
        <authorList>
            <person name="Whitman W.B."/>
            <person name="Woyke T."/>
            <person name="Klenk H.P."/>
            <person name="Zhou Y."/>
            <person name="Lilburn T.G."/>
            <person name="Beck B.J."/>
            <person name="De Vos P."/>
            <person name="Vandamme P."/>
            <person name="Eisen J.A."/>
            <person name="Garrity G."/>
            <person name="Hugenholtz P."/>
            <person name="Kyrpides N.C."/>
        </authorList>
    </citation>
    <scope>NUCLEOTIDE SEQUENCE [LARGE SCALE GENOMIC DNA]</scope>
    <source>
        <strain evidence="8 9">CGMCC 1.10685</strain>
    </source>
</reference>
<dbReference type="SUPFAM" id="SSF88946">
    <property type="entry name" value="Sigma2 domain of RNA polymerase sigma factors"/>
    <property type="match status" value="1"/>
</dbReference>
<dbReference type="InterPro" id="IPR013324">
    <property type="entry name" value="RNA_pol_sigma_r3/r4-like"/>
</dbReference>
<keyword evidence="2" id="KW-0805">Transcription regulation</keyword>
<reference evidence="7 10" key="3">
    <citation type="submission" date="2019-12" db="EMBL/GenBank/DDBJ databases">
        <title>Draft Genome Sequences of Six Type Strains of the Genus Massilia.</title>
        <authorList>
            <person name="Miess H."/>
            <person name="Frediansyah A."/>
            <person name="Goeker M."/>
            <person name="Gross H."/>
        </authorList>
    </citation>
    <scope>NUCLEOTIDE SEQUENCE [LARGE SCALE GENOMIC DNA]</scope>
    <source>
        <strain evidence="7 10">DSM 26639</strain>
    </source>
</reference>
<feature type="domain" description="RNA polymerase sigma factor 70 region 4 type 2" evidence="6">
    <location>
        <begin position="115"/>
        <end position="164"/>
    </location>
</feature>
<evidence type="ECO:0000259" key="6">
    <source>
        <dbReference type="Pfam" id="PF08281"/>
    </source>
</evidence>
<evidence type="ECO:0000259" key="5">
    <source>
        <dbReference type="Pfam" id="PF04542"/>
    </source>
</evidence>
<dbReference type="Gene3D" id="1.10.1740.10">
    <property type="match status" value="1"/>
</dbReference>
<feature type="domain" description="RNA polymerase sigma-70 region 2" evidence="5">
    <location>
        <begin position="20"/>
        <end position="80"/>
    </location>
</feature>
<dbReference type="Proteomes" id="UP000315112">
    <property type="component" value="Unassembled WGS sequence"/>
</dbReference>
<protein>
    <submittedName>
        <fullName evidence="8">RNA polymerase sigma-70 factor (ECF subfamily)</fullName>
    </submittedName>
    <submittedName>
        <fullName evidence="7">Sigma-70 family RNA polymerase sigma factor</fullName>
    </submittedName>
</protein>